<protein>
    <submittedName>
        <fullName evidence="1">Uncharacterized protein</fullName>
    </submittedName>
</protein>
<keyword evidence="2" id="KW-1185">Reference proteome</keyword>
<comment type="caution">
    <text evidence="1">The sequence shown here is derived from an EMBL/GenBank/DDBJ whole genome shotgun (WGS) entry which is preliminary data.</text>
</comment>
<organism evidence="1 2">
    <name type="scientific">Catharanthus roseus</name>
    <name type="common">Madagascar periwinkle</name>
    <name type="synonym">Vinca rosea</name>
    <dbReference type="NCBI Taxonomy" id="4058"/>
    <lineage>
        <taxon>Eukaryota</taxon>
        <taxon>Viridiplantae</taxon>
        <taxon>Streptophyta</taxon>
        <taxon>Embryophyta</taxon>
        <taxon>Tracheophyta</taxon>
        <taxon>Spermatophyta</taxon>
        <taxon>Magnoliopsida</taxon>
        <taxon>eudicotyledons</taxon>
        <taxon>Gunneridae</taxon>
        <taxon>Pentapetalae</taxon>
        <taxon>asterids</taxon>
        <taxon>lamiids</taxon>
        <taxon>Gentianales</taxon>
        <taxon>Apocynaceae</taxon>
        <taxon>Rauvolfioideae</taxon>
        <taxon>Vinceae</taxon>
        <taxon>Catharanthinae</taxon>
        <taxon>Catharanthus</taxon>
    </lineage>
</organism>
<accession>A0ACC0BQJ4</accession>
<name>A0ACC0BQJ4_CATRO</name>
<gene>
    <name evidence="1" type="ORF">M9H77_05885</name>
</gene>
<evidence type="ECO:0000313" key="1">
    <source>
        <dbReference type="EMBL" id="KAI5674935.1"/>
    </source>
</evidence>
<reference evidence="2" key="1">
    <citation type="journal article" date="2023" name="Nat. Plants">
        <title>Single-cell RNA sequencing provides a high-resolution roadmap for understanding the multicellular compartmentation of specialized metabolism.</title>
        <authorList>
            <person name="Sun S."/>
            <person name="Shen X."/>
            <person name="Li Y."/>
            <person name="Li Y."/>
            <person name="Wang S."/>
            <person name="Li R."/>
            <person name="Zhang H."/>
            <person name="Shen G."/>
            <person name="Guo B."/>
            <person name="Wei J."/>
            <person name="Xu J."/>
            <person name="St-Pierre B."/>
            <person name="Chen S."/>
            <person name="Sun C."/>
        </authorList>
    </citation>
    <scope>NUCLEOTIDE SEQUENCE [LARGE SCALE GENOMIC DNA]</scope>
</reference>
<dbReference type="EMBL" id="CM044702">
    <property type="protein sequence ID" value="KAI5674935.1"/>
    <property type="molecule type" value="Genomic_DNA"/>
</dbReference>
<evidence type="ECO:0000313" key="2">
    <source>
        <dbReference type="Proteomes" id="UP001060085"/>
    </source>
</evidence>
<dbReference type="Proteomes" id="UP001060085">
    <property type="component" value="Linkage Group LG02"/>
</dbReference>
<sequence>MDAFYSFIVMFSFLSILSWAFRWAWFKPKIVERKLREQGLNGNNYKMFVGDVGEMTKMDDKAKTRPISLGDDIVPRVIPFIHQTINSHGRNSFMWDGPMPSVNILDPELISEIFTKNYIYQKNPSSVGKLLAKGLQCYDTDKWTKHRRLLNPAFHMEKLRHMLPAFEVCCAEMLMKWKNLVPAEGSCELDVWPYLQTLTSDAISRTAFGSNYEEGKRIFELQKQLAVLIFQGSRSHSIPGIRFLPTERNRRIKALAKEAELSVMNIINNRVRAMQEGESIGEDLLGILLDSNFREIQQHGNKKYGMSFSEVIEECKLFYFAGQETTAALLVWTLVLLSKHTDWQHRARAEVFELFGNNKPDFEGLAHLKVVVMIIQEVLRLYPVAVMIRRIIHKETNLKNLTLPAETLLTVPVIMLHTDENIWGPDAKEFNPERFNGGILNATKGQLVYLPFGWGPRICIAQNFAMLEAKLVICHILQQFAFELSPSYAHAPNRVFALQPQHGAQLIFRKL</sequence>
<proteinExistence type="predicted"/>